<protein>
    <submittedName>
        <fullName evidence="1">Uncharacterized protein</fullName>
    </submittedName>
</protein>
<name>A0A8S9X7K5_APOLU</name>
<dbReference type="Proteomes" id="UP000466442">
    <property type="component" value="Unassembled WGS sequence"/>
</dbReference>
<dbReference type="AlphaFoldDB" id="A0A8S9X7K5"/>
<gene>
    <name evidence="1" type="ORF">GE061_002830</name>
</gene>
<reference evidence="1" key="1">
    <citation type="journal article" date="2021" name="Mol. Ecol. Resour.">
        <title>Apolygus lucorum genome provides insights into omnivorousness and mesophyll feeding.</title>
        <authorList>
            <person name="Liu Y."/>
            <person name="Liu H."/>
            <person name="Wang H."/>
            <person name="Huang T."/>
            <person name="Liu B."/>
            <person name="Yang B."/>
            <person name="Yin L."/>
            <person name="Li B."/>
            <person name="Zhang Y."/>
            <person name="Zhang S."/>
            <person name="Jiang F."/>
            <person name="Zhang X."/>
            <person name="Ren Y."/>
            <person name="Wang B."/>
            <person name="Wang S."/>
            <person name="Lu Y."/>
            <person name="Wu K."/>
            <person name="Fan W."/>
            <person name="Wang G."/>
        </authorList>
    </citation>
    <scope>NUCLEOTIDE SEQUENCE</scope>
    <source>
        <strain evidence="1">12Hb</strain>
    </source>
</reference>
<sequence length="148" mass="16658">MSYAQTRLILPTHEIPPEPMKWLAGGDSRVMLGESNGMVPAQQMVRQQQPAPSQMVGTSGVDPRTRAQDDAMVGYIYQRPAEQWSHHNLTQGGGDAVMYQDLRAASQMPDMQSRNGQVSQSRMYLYTKQTPKDETDSRKFTFVHEKGI</sequence>
<organism evidence="1 2">
    <name type="scientific">Apolygus lucorum</name>
    <name type="common">Small green plant bug</name>
    <name type="synonym">Lygocoris lucorum</name>
    <dbReference type="NCBI Taxonomy" id="248454"/>
    <lineage>
        <taxon>Eukaryota</taxon>
        <taxon>Metazoa</taxon>
        <taxon>Ecdysozoa</taxon>
        <taxon>Arthropoda</taxon>
        <taxon>Hexapoda</taxon>
        <taxon>Insecta</taxon>
        <taxon>Pterygota</taxon>
        <taxon>Neoptera</taxon>
        <taxon>Paraneoptera</taxon>
        <taxon>Hemiptera</taxon>
        <taxon>Heteroptera</taxon>
        <taxon>Panheteroptera</taxon>
        <taxon>Cimicomorpha</taxon>
        <taxon>Miridae</taxon>
        <taxon>Mirini</taxon>
        <taxon>Apolygus</taxon>
    </lineage>
</organism>
<evidence type="ECO:0000313" key="1">
    <source>
        <dbReference type="EMBL" id="KAF6204489.1"/>
    </source>
</evidence>
<dbReference type="EMBL" id="WIXP02000010">
    <property type="protein sequence ID" value="KAF6204489.1"/>
    <property type="molecule type" value="Genomic_DNA"/>
</dbReference>
<evidence type="ECO:0000313" key="2">
    <source>
        <dbReference type="Proteomes" id="UP000466442"/>
    </source>
</evidence>
<comment type="caution">
    <text evidence="1">The sequence shown here is derived from an EMBL/GenBank/DDBJ whole genome shotgun (WGS) entry which is preliminary data.</text>
</comment>
<proteinExistence type="predicted"/>
<dbReference type="OrthoDB" id="6613168at2759"/>
<accession>A0A8S9X7K5</accession>
<keyword evidence="2" id="KW-1185">Reference proteome</keyword>